<reference evidence="3" key="1">
    <citation type="journal article" date="2019" name="Int. J. Syst. Evol. Microbiol.">
        <title>The Global Catalogue of Microorganisms (GCM) 10K type strain sequencing project: providing services to taxonomists for standard genome sequencing and annotation.</title>
        <authorList>
            <consortium name="The Broad Institute Genomics Platform"/>
            <consortium name="The Broad Institute Genome Sequencing Center for Infectious Disease"/>
            <person name="Wu L."/>
            <person name="Ma J."/>
        </authorList>
    </citation>
    <scope>NUCLEOTIDE SEQUENCE [LARGE SCALE GENOMIC DNA]</scope>
    <source>
        <strain evidence="3">CCUG 55608</strain>
    </source>
</reference>
<sequence>MNQLITPNKILFFLLISCLLVVATPLVLLAFYNHPSVVDDYCFAYTVMRFGVWQSQKFYYDGWTGRYFHNFIVHTSPIIWRSFGAYAVFPIMLLGLLWTGFFTLIHQVGQRVISTAGQVAIASGACFLFITQLRSIVEFFYWYTGMAGYSLASVLLLFLLSVFIAHDRQRTGWKSLLLVLEAILILCIIGSSETWMVVMLSFLGFWVLVSLIYRRTVPVPLILLLIWAGLCSYALVQAPGNAIRMGGNGLSQDFLFSAIEAVKFGSVYFRDQLLKSSILILSVLFLPVAYRLTDSRSPARSYFSIYWWLALGFYLGLLFVLTFLHFWAVGVPPVARLLNVVNLVWIVGWFYMLTVWVRVFRPQISNWSIVTGYQWPTVAIVAILLGWVSYQNANLRLTYDDLRSGRAKEYDQQMKERYQLMASSRSDTVAVPPLTVLPASLVLNDLSYQSGDLFNSCWAGYFYRKGVKLSAASVTSADAQPAPRQVTSQP</sequence>
<dbReference type="Proteomes" id="UP001597116">
    <property type="component" value="Unassembled WGS sequence"/>
</dbReference>
<feature type="transmembrane region" description="Helical" evidence="1">
    <location>
        <begin position="139"/>
        <end position="164"/>
    </location>
</feature>
<accession>A0ABW3QG22</accession>
<comment type="caution">
    <text evidence="2">The sequence shown here is derived from an EMBL/GenBank/DDBJ whole genome shotgun (WGS) entry which is preliminary data.</text>
</comment>
<keyword evidence="3" id="KW-1185">Reference proteome</keyword>
<feature type="transmembrane region" description="Helical" evidence="1">
    <location>
        <begin position="305"/>
        <end position="328"/>
    </location>
</feature>
<feature type="transmembrane region" description="Helical" evidence="1">
    <location>
        <begin position="83"/>
        <end position="105"/>
    </location>
</feature>
<dbReference type="EMBL" id="JBHTLP010000024">
    <property type="protein sequence ID" value="MFD1144986.1"/>
    <property type="molecule type" value="Genomic_DNA"/>
</dbReference>
<evidence type="ECO:0000313" key="3">
    <source>
        <dbReference type="Proteomes" id="UP001597116"/>
    </source>
</evidence>
<keyword evidence="1" id="KW-0472">Membrane</keyword>
<feature type="transmembrane region" description="Helical" evidence="1">
    <location>
        <begin position="12"/>
        <end position="32"/>
    </location>
</feature>
<keyword evidence="1" id="KW-1133">Transmembrane helix</keyword>
<dbReference type="RefSeq" id="WP_265994049.1">
    <property type="nucleotide sequence ID" value="NZ_CP110973.1"/>
</dbReference>
<gene>
    <name evidence="2" type="ORF">ACFQ4C_27910</name>
</gene>
<feature type="transmembrane region" description="Helical" evidence="1">
    <location>
        <begin position="176"/>
        <end position="205"/>
    </location>
</feature>
<feature type="transmembrane region" description="Helical" evidence="1">
    <location>
        <begin position="112"/>
        <end position="133"/>
    </location>
</feature>
<protein>
    <submittedName>
        <fullName evidence="2">Uncharacterized protein</fullName>
    </submittedName>
</protein>
<evidence type="ECO:0000313" key="2">
    <source>
        <dbReference type="EMBL" id="MFD1144986.1"/>
    </source>
</evidence>
<evidence type="ECO:0000256" key="1">
    <source>
        <dbReference type="SAM" id="Phobius"/>
    </source>
</evidence>
<feature type="transmembrane region" description="Helical" evidence="1">
    <location>
        <begin position="340"/>
        <end position="360"/>
    </location>
</feature>
<organism evidence="2 3">
    <name type="scientific">Larkinella insperata</name>
    <dbReference type="NCBI Taxonomy" id="332158"/>
    <lineage>
        <taxon>Bacteria</taxon>
        <taxon>Pseudomonadati</taxon>
        <taxon>Bacteroidota</taxon>
        <taxon>Cytophagia</taxon>
        <taxon>Cytophagales</taxon>
        <taxon>Spirosomataceae</taxon>
        <taxon>Larkinella</taxon>
    </lineage>
</organism>
<feature type="transmembrane region" description="Helical" evidence="1">
    <location>
        <begin position="372"/>
        <end position="390"/>
    </location>
</feature>
<proteinExistence type="predicted"/>
<name>A0ABW3QG22_9BACT</name>
<feature type="transmembrane region" description="Helical" evidence="1">
    <location>
        <begin position="273"/>
        <end position="293"/>
    </location>
</feature>
<feature type="transmembrane region" description="Helical" evidence="1">
    <location>
        <begin position="217"/>
        <end position="236"/>
    </location>
</feature>
<keyword evidence="1" id="KW-0812">Transmembrane</keyword>